<sequence>MATKAKSADTVRVLKGQEAEDAVLQYIKRMNRPFGAVDVAANLKGTVPKTATQKILVALAEKGELVQKTYGKTSFFVVNQANIKSIPPDELAALEAESKLIEESNAVGAVEIKAALLELAKLKNTPTDDDLDTQIASTEDAIASHTTRLAPLRAGAPKISPHELAQLDADWARWRAEWVRRRRVFENFWALATDALPPQDAAALAEDLGIEIDTAEHGVLERADADKNLKRKRA</sequence>
<dbReference type="EMBL" id="MU266384">
    <property type="protein sequence ID" value="KAH7926365.1"/>
    <property type="molecule type" value="Genomic_DNA"/>
</dbReference>
<gene>
    <name evidence="1" type="ORF">BV22DRAFT_1128248</name>
</gene>
<protein>
    <submittedName>
        <fullName evidence="1">TBPIP-domain-containing protein</fullName>
    </submittedName>
</protein>
<comment type="caution">
    <text evidence="1">The sequence shown here is derived from an EMBL/GenBank/DDBJ whole genome shotgun (WGS) entry which is preliminary data.</text>
</comment>
<keyword evidence="2" id="KW-1185">Reference proteome</keyword>
<organism evidence="1 2">
    <name type="scientific">Leucogyrophana mollusca</name>
    <dbReference type="NCBI Taxonomy" id="85980"/>
    <lineage>
        <taxon>Eukaryota</taxon>
        <taxon>Fungi</taxon>
        <taxon>Dikarya</taxon>
        <taxon>Basidiomycota</taxon>
        <taxon>Agaricomycotina</taxon>
        <taxon>Agaricomycetes</taxon>
        <taxon>Agaricomycetidae</taxon>
        <taxon>Boletales</taxon>
        <taxon>Boletales incertae sedis</taxon>
        <taxon>Leucogyrophana</taxon>
    </lineage>
</organism>
<proteinExistence type="predicted"/>
<evidence type="ECO:0000313" key="1">
    <source>
        <dbReference type="EMBL" id="KAH7926365.1"/>
    </source>
</evidence>
<reference evidence="1" key="1">
    <citation type="journal article" date="2021" name="New Phytol.">
        <title>Evolutionary innovations through gain and loss of genes in the ectomycorrhizal Boletales.</title>
        <authorList>
            <person name="Wu G."/>
            <person name="Miyauchi S."/>
            <person name="Morin E."/>
            <person name="Kuo A."/>
            <person name="Drula E."/>
            <person name="Varga T."/>
            <person name="Kohler A."/>
            <person name="Feng B."/>
            <person name="Cao Y."/>
            <person name="Lipzen A."/>
            <person name="Daum C."/>
            <person name="Hundley H."/>
            <person name="Pangilinan J."/>
            <person name="Johnson J."/>
            <person name="Barry K."/>
            <person name="LaButti K."/>
            <person name="Ng V."/>
            <person name="Ahrendt S."/>
            <person name="Min B."/>
            <person name="Choi I.G."/>
            <person name="Park H."/>
            <person name="Plett J.M."/>
            <person name="Magnuson J."/>
            <person name="Spatafora J.W."/>
            <person name="Nagy L.G."/>
            <person name="Henrissat B."/>
            <person name="Grigoriev I.V."/>
            <person name="Yang Z.L."/>
            <person name="Xu J."/>
            <person name="Martin F.M."/>
        </authorList>
    </citation>
    <scope>NUCLEOTIDE SEQUENCE</scope>
    <source>
        <strain evidence="1">KUC20120723A-06</strain>
    </source>
</reference>
<name>A0ACB8BKL6_9AGAM</name>
<evidence type="ECO:0000313" key="2">
    <source>
        <dbReference type="Proteomes" id="UP000790709"/>
    </source>
</evidence>
<accession>A0ACB8BKL6</accession>
<dbReference type="Proteomes" id="UP000790709">
    <property type="component" value="Unassembled WGS sequence"/>
</dbReference>